<sequence>MRRNTSSLAVRLDLGDRPAPSVAVELLVNPRQWSSASARINEAFSARPRSIARDVGKGGRFQRGCEHGTYKTPGTPATVEEYSREVAGQEMSEVNTANICTAEWEKRSTSPLPGGINAGNRKWSDTEIE</sequence>
<evidence type="ECO:0000313" key="3">
    <source>
        <dbReference type="Proteomes" id="UP000314294"/>
    </source>
</evidence>
<proteinExistence type="predicted"/>
<dbReference type="AlphaFoldDB" id="A0A4Z2GZH9"/>
<protein>
    <submittedName>
        <fullName evidence="2">Uncharacterized protein</fullName>
    </submittedName>
</protein>
<accession>A0A4Z2GZH9</accession>
<evidence type="ECO:0000313" key="2">
    <source>
        <dbReference type="EMBL" id="TNN58721.1"/>
    </source>
</evidence>
<reference evidence="2 3" key="1">
    <citation type="submission" date="2019-03" db="EMBL/GenBank/DDBJ databases">
        <title>First draft genome of Liparis tanakae, snailfish: a comprehensive survey of snailfish specific genes.</title>
        <authorList>
            <person name="Kim W."/>
            <person name="Song I."/>
            <person name="Jeong J.-H."/>
            <person name="Kim D."/>
            <person name="Kim S."/>
            <person name="Ryu S."/>
            <person name="Song J.Y."/>
            <person name="Lee S.K."/>
        </authorList>
    </citation>
    <scope>NUCLEOTIDE SEQUENCE [LARGE SCALE GENOMIC DNA]</scope>
    <source>
        <tissue evidence="2">Muscle</tissue>
    </source>
</reference>
<feature type="region of interest" description="Disordered" evidence="1">
    <location>
        <begin position="105"/>
        <end position="129"/>
    </location>
</feature>
<feature type="compositionally biased region" description="Basic and acidic residues" evidence="1">
    <location>
        <begin position="55"/>
        <end position="69"/>
    </location>
</feature>
<evidence type="ECO:0000256" key="1">
    <source>
        <dbReference type="SAM" id="MobiDB-lite"/>
    </source>
</evidence>
<comment type="caution">
    <text evidence="2">The sequence shown here is derived from an EMBL/GenBank/DDBJ whole genome shotgun (WGS) entry which is preliminary data.</text>
</comment>
<feature type="region of interest" description="Disordered" evidence="1">
    <location>
        <begin position="55"/>
        <end position="76"/>
    </location>
</feature>
<organism evidence="2 3">
    <name type="scientific">Liparis tanakae</name>
    <name type="common">Tanaka's snailfish</name>
    <dbReference type="NCBI Taxonomy" id="230148"/>
    <lineage>
        <taxon>Eukaryota</taxon>
        <taxon>Metazoa</taxon>
        <taxon>Chordata</taxon>
        <taxon>Craniata</taxon>
        <taxon>Vertebrata</taxon>
        <taxon>Euteleostomi</taxon>
        <taxon>Actinopterygii</taxon>
        <taxon>Neopterygii</taxon>
        <taxon>Teleostei</taxon>
        <taxon>Neoteleostei</taxon>
        <taxon>Acanthomorphata</taxon>
        <taxon>Eupercaria</taxon>
        <taxon>Perciformes</taxon>
        <taxon>Cottioidei</taxon>
        <taxon>Cottales</taxon>
        <taxon>Liparidae</taxon>
        <taxon>Liparis</taxon>
    </lineage>
</organism>
<gene>
    <name evidence="2" type="ORF">EYF80_031046</name>
</gene>
<name>A0A4Z2GZH9_9TELE</name>
<keyword evidence="3" id="KW-1185">Reference proteome</keyword>
<dbReference type="Proteomes" id="UP000314294">
    <property type="component" value="Unassembled WGS sequence"/>
</dbReference>
<dbReference type="EMBL" id="SRLO01000372">
    <property type="protein sequence ID" value="TNN58721.1"/>
    <property type="molecule type" value="Genomic_DNA"/>
</dbReference>